<reference evidence="2 3" key="1">
    <citation type="submission" date="2023-01" db="EMBL/GenBank/DDBJ databases">
        <title>Psychrosphaera sp. nov., isolated from marine algae.</title>
        <authorList>
            <person name="Bayburt H."/>
            <person name="Choi B.J."/>
            <person name="Kim J.M."/>
            <person name="Choi D.G."/>
            <person name="Jeon C.O."/>
        </authorList>
    </citation>
    <scope>NUCLEOTIDE SEQUENCE [LARGE SCALE GENOMIC DNA]</scope>
    <source>
        <strain evidence="2 3">G1-22</strain>
    </source>
</reference>
<gene>
    <name evidence="2" type="primary">egtB</name>
    <name evidence="2" type="ORF">PN838_18645</name>
</gene>
<dbReference type="EMBL" id="JAQOMS010000002">
    <property type="protein sequence ID" value="MDC2890404.1"/>
    <property type="molecule type" value="Genomic_DNA"/>
</dbReference>
<comment type="caution">
    <text evidence="2">The sequence shown here is derived from an EMBL/GenBank/DDBJ whole genome shotgun (WGS) entry which is preliminary data.</text>
</comment>
<dbReference type="Pfam" id="PF03781">
    <property type="entry name" value="FGE-sulfatase"/>
    <property type="match status" value="1"/>
</dbReference>
<evidence type="ECO:0000313" key="3">
    <source>
        <dbReference type="Proteomes" id="UP001528411"/>
    </source>
</evidence>
<dbReference type="InterPro" id="IPR034660">
    <property type="entry name" value="DinB/YfiT-like"/>
</dbReference>
<dbReference type="InterPro" id="IPR051043">
    <property type="entry name" value="Sulfatase_Mod_Factor_Kinase"/>
</dbReference>
<dbReference type="Proteomes" id="UP001528411">
    <property type="component" value="Unassembled WGS sequence"/>
</dbReference>
<name>A0ABT5FGL3_9GAMM</name>
<dbReference type="Gene3D" id="3.90.1580.10">
    <property type="entry name" value="paralog of FGE (formylglycine-generating enzyme)"/>
    <property type="match status" value="2"/>
</dbReference>
<protein>
    <submittedName>
        <fullName evidence="2">Ergothioneine biosynthesis protein EgtB</fullName>
    </submittedName>
</protein>
<organism evidence="2 3">
    <name type="scientific">Psychrosphaera algicola</name>
    <dbReference type="NCBI Taxonomy" id="3023714"/>
    <lineage>
        <taxon>Bacteria</taxon>
        <taxon>Pseudomonadati</taxon>
        <taxon>Pseudomonadota</taxon>
        <taxon>Gammaproteobacteria</taxon>
        <taxon>Alteromonadales</taxon>
        <taxon>Pseudoalteromonadaceae</taxon>
        <taxon>Psychrosphaera</taxon>
    </lineage>
</organism>
<evidence type="ECO:0000259" key="1">
    <source>
        <dbReference type="Pfam" id="PF03781"/>
    </source>
</evidence>
<keyword evidence="3" id="KW-1185">Reference proteome</keyword>
<sequence>MLLALFQQTRKYTESLCAPLNIEDYIPQAVDFTSPPKWHLAHTTWFFEEMILTKFLDGYAVFDAHFGFLFNSYYQSVGEKAVRAQRGLMTRPTVDQVYQYRHYVDEQIQRLLSKEVSESVKALITLGIHHEQQHQELLLTDLKYTLSLNPIAPVYQPNFNLVDSCNAGTSEEKHWLGVKEGVYEVGYAGDDFCFDNERGRHKVYLQNFEIASSLVTNGDYIEFIESGGYRTFSYWLDDGWSWLNSHNITAPLYWKNIDGEWHYYTLAGLKRVNKQAVLSHISYYEANAYAHWKKMRLPTEFEWEVASTQFEWGQRWEWTSSAYLPYPGFNISDGAVGEYNGKFMINQMVLRGASVATSENHSRATYRNFFAPHFQWQFSGLRLVK</sequence>
<proteinExistence type="predicted"/>
<dbReference type="PANTHER" id="PTHR23150:SF36">
    <property type="entry name" value="HERCYNINE OXYGENASE"/>
    <property type="match status" value="1"/>
</dbReference>
<dbReference type="RefSeq" id="WP_272181611.1">
    <property type="nucleotide sequence ID" value="NZ_JAQOMS010000002.1"/>
</dbReference>
<dbReference type="InterPro" id="IPR042095">
    <property type="entry name" value="SUMF_sf"/>
</dbReference>
<dbReference type="InterPro" id="IPR005532">
    <property type="entry name" value="SUMF_dom"/>
</dbReference>
<dbReference type="PANTHER" id="PTHR23150">
    <property type="entry name" value="SULFATASE MODIFYING FACTOR 1, 2"/>
    <property type="match status" value="1"/>
</dbReference>
<dbReference type="NCBIfam" id="TIGR03440">
    <property type="entry name" value="egtB_TIGR03440"/>
    <property type="match status" value="1"/>
</dbReference>
<evidence type="ECO:0000313" key="2">
    <source>
        <dbReference type="EMBL" id="MDC2890404.1"/>
    </source>
</evidence>
<accession>A0ABT5FGL3</accession>
<dbReference type="InterPro" id="IPR016187">
    <property type="entry name" value="CTDL_fold"/>
</dbReference>
<dbReference type="InterPro" id="IPR017806">
    <property type="entry name" value="EgtB"/>
</dbReference>
<dbReference type="SUPFAM" id="SSF109854">
    <property type="entry name" value="DinB/YfiT-like putative metalloenzymes"/>
    <property type="match status" value="1"/>
</dbReference>
<dbReference type="SUPFAM" id="SSF56436">
    <property type="entry name" value="C-type lectin-like"/>
    <property type="match status" value="1"/>
</dbReference>
<feature type="domain" description="Sulfatase-modifying factor enzyme-like" evidence="1">
    <location>
        <begin position="173"/>
        <end position="307"/>
    </location>
</feature>